<evidence type="ECO:0000256" key="1">
    <source>
        <dbReference type="SAM" id="MobiDB-lite"/>
    </source>
</evidence>
<keyword evidence="3" id="KW-1185">Reference proteome</keyword>
<feature type="compositionally biased region" description="Gly residues" evidence="1">
    <location>
        <begin position="224"/>
        <end position="236"/>
    </location>
</feature>
<dbReference type="EMBL" id="JAHCVI010000001">
    <property type="protein sequence ID" value="KAG7292223.1"/>
    <property type="molecule type" value="Genomic_DNA"/>
</dbReference>
<feature type="compositionally biased region" description="Low complexity" evidence="1">
    <location>
        <begin position="15"/>
        <end position="36"/>
    </location>
</feature>
<feature type="region of interest" description="Disordered" evidence="1">
    <location>
        <begin position="1"/>
        <end position="86"/>
    </location>
</feature>
<proteinExistence type="predicted"/>
<reference evidence="2" key="1">
    <citation type="submission" date="2023-02" db="EMBL/GenBank/DDBJ databases">
        <authorList>
            <person name="Palmer J.M."/>
        </authorList>
    </citation>
    <scope>NUCLEOTIDE SEQUENCE</scope>
    <source>
        <strain evidence="2">FW57</strain>
    </source>
</reference>
<dbReference type="Proteomes" id="UP001197093">
    <property type="component" value="Unassembled WGS sequence"/>
</dbReference>
<evidence type="ECO:0000313" key="3">
    <source>
        <dbReference type="Proteomes" id="UP001197093"/>
    </source>
</evidence>
<feature type="compositionally biased region" description="Pro residues" evidence="1">
    <location>
        <begin position="37"/>
        <end position="47"/>
    </location>
</feature>
<name>A0AAD4F7N9_9PEZI</name>
<feature type="compositionally biased region" description="Low complexity" evidence="1">
    <location>
        <begin position="48"/>
        <end position="80"/>
    </location>
</feature>
<feature type="region of interest" description="Disordered" evidence="1">
    <location>
        <begin position="220"/>
        <end position="252"/>
    </location>
</feature>
<dbReference type="PANTHER" id="PTHR22705:SF0">
    <property type="entry name" value="ZZ-TYPE ZINC FINGER-CONTAINING PROTEIN 3"/>
    <property type="match status" value="1"/>
</dbReference>
<organism evidence="2 3">
    <name type="scientific">Staphylotrichum longicolle</name>
    <dbReference type="NCBI Taxonomy" id="669026"/>
    <lineage>
        <taxon>Eukaryota</taxon>
        <taxon>Fungi</taxon>
        <taxon>Dikarya</taxon>
        <taxon>Ascomycota</taxon>
        <taxon>Pezizomycotina</taxon>
        <taxon>Sordariomycetes</taxon>
        <taxon>Sordariomycetidae</taxon>
        <taxon>Sordariales</taxon>
        <taxon>Chaetomiaceae</taxon>
        <taxon>Staphylotrichum</taxon>
    </lineage>
</organism>
<dbReference type="AlphaFoldDB" id="A0AAD4F7N9"/>
<protein>
    <submittedName>
        <fullName evidence="2">Uncharacterized protein</fullName>
    </submittedName>
</protein>
<dbReference type="PANTHER" id="PTHR22705">
    <property type="entry name" value="ZINC FINGER, ZZ DOMAIN CONTAINING 3"/>
    <property type="match status" value="1"/>
</dbReference>
<evidence type="ECO:0000313" key="2">
    <source>
        <dbReference type="EMBL" id="KAG7292223.1"/>
    </source>
</evidence>
<sequence>MPGLTIATDAHPASAPTAPRPIANPRRASASSRTSPPSSPSRPPVSPITPMLGPTQLPGAGATGPGTSSTTATTTTTTQSIPDFALGRPTFTHMTQTDQVGVAPPPAQPIDFDSNPDVLALKSAISILQLQRARATADIQSLSRARDAALGNPASFVADLQAGKVRNLPKPQTVVRCPPINWAQYGVVGDSLDKLHAEQLAAHPGAPAVLGPGGTYEFKAGDRSTGGAGAGAGPGVGSQRDGWSGLRRRTTL</sequence>
<comment type="caution">
    <text evidence="2">The sequence shown here is derived from an EMBL/GenBank/DDBJ whole genome shotgun (WGS) entry which is preliminary data.</text>
</comment>
<gene>
    <name evidence="2" type="ORF">NEMBOFW57_002258</name>
</gene>
<accession>A0AAD4F7N9</accession>
<dbReference type="InterPro" id="IPR037830">
    <property type="entry name" value="ZZZ3"/>
</dbReference>